<comment type="subcellular location">
    <subcellularLocation>
        <location evidence="2">Endoplasmic reticulum</location>
    </subcellularLocation>
    <subcellularLocation>
        <location evidence="3">Membrane</location>
    </subcellularLocation>
    <subcellularLocation>
        <location evidence="1">Mitochondrion</location>
    </subcellularLocation>
</comment>
<dbReference type="InterPro" id="IPR029058">
    <property type="entry name" value="AB_hydrolase_fold"/>
</dbReference>
<evidence type="ECO:0000256" key="6">
    <source>
        <dbReference type="ARBA" id="ARBA00023136"/>
    </source>
</evidence>
<feature type="domain" description="AB hydrolase-1" evidence="8">
    <location>
        <begin position="48"/>
        <end position="174"/>
    </location>
</feature>
<protein>
    <recommendedName>
        <fullName evidence="8">AB hydrolase-1 domain-containing protein</fullName>
    </recommendedName>
</protein>
<keyword evidence="5" id="KW-0496">Mitochondrion</keyword>
<dbReference type="GO" id="GO:0005783">
    <property type="term" value="C:endoplasmic reticulum"/>
    <property type="evidence" value="ECO:0007669"/>
    <property type="project" value="UniProtKB-SubCell"/>
</dbReference>
<dbReference type="EMBL" id="AP024423">
    <property type="protein sequence ID" value="BCR92612.1"/>
    <property type="molecule type" value="Genomic_DNA"/>
</dbReference>
<dbReference type="Pfam" id="PF12697">
    <property type="entry name" value="Abhydrolase_6"/>
    <property type="match status" value="1"/>
</dbReference>
<dbReference type="GO" id="GO:0016020">
    <property type="term" value="C:membrane"/>
    <property type="evidence" value="ECO:0007669"/>
    <property type="project" value="UniProtKB-SubCell"/>
</dbReference>
<keyword evidence="10" id="KW-1185">Reference proteome</keyword>
<evidence type="ECO:0000256" key="5">
    <source>
        <dbReference type="ARBA" id="ARBA00023128"/>
    </source>
</evidence>
<evidence type="ECO:0000313" key="9">
    <source>
        <dbReference type="EMBL" id="BCR92612.1"/>
    </source>
</evidence>
<proteinExistence type="predicted"/>
<dbReference type="RefSeq" id="XP_043141125.1">
    <property type="nucleotide sequence ID" value="XM_043283891.1"/>
</dbReference>
<dbReference type="GeneID" id="66986961"/>
<keyword evidence="4" id="KW-0256">Endoplasmic reticulum</keyword>
<name>A0A7R7ZTL8_ASPCH</name>
<feature type="region of interest" description="Disordered" evidence="7">
    <location>
        <begin position="9"/>
        <end position="34"/>
    </location>
</feature>
<dbReference type="PANTHER" id="PTHR48182:SF2">
    <property type="entry name" value="PROTEIN SERAC1"/>
    <property type="match status" value="1"/>
</dbReference>
<feature type="compositionally biased region" description="Polar residues" evidence="7">
    <location>
        <begin position="16"/>
        <end position="25"/>
    </location>
</feature>
<keyword evidence="6" id="KW-0472">Membrane</keyword>
<evidence type="ECO:0000256" key="2">
    <source>
        <dbReference type="ARBA" id="ARBA00004240"/>
    </source>
</evidence>
<dbReference type="InterPro" id="IPR000073">
    <property type="entry name" value="AB_hydrolase_1"/>
</dbReference>
<evidence type="ECO:0000313" key="10">
    <source>
        <dbReference type="Proteomes" id="UP000637239"/>
    </source>
</evidence>
<sequence>MRVRLKRLLRRRRSPNTDQNNTPEQQPKKTFPTGIKQLCSPDDGTIDIVFVHGLTGDREATWTARGATEPWPQTLLPLILPMARILTFGYDAYVADWRGVVSQNSIDSHAWNLLTSLSSYREKDGTNERPVIFVCHSLGGLVCEDALFKSRQRPERHLHNILHFTRGVIFLGTPHHGAGLARWAEVITRSIGLLKQTNPKIIDVLKRDSEVLARIQDGFYTMIKAHSTAEAPPIEVTCFYEELPVLGVGLIVPQDSAILPGYIPIGIHGNHMDMTKFVNIEDPGFVAICGELRRWVKDSDINKRRHANRSPADKPDAASQHGDNARQYNLFGEGMQKIADGHYFEAKGDQNFGMIPPKV</sequence>
<dbReference type="InterPro" id="IPR052374">
    <property type="entry name" value="SERAC1"/>
</dbReference>
<evidence type="ECO:0000259" key="8">
    <source>
        <dbReference type="Pfam" id="PF12697"/>
    </source>
</evidence>
<dbReference type="KEGG" id="ache:ACHE_80512A"/>
<organism evidence="9 10">
    <name type="scientific">Aspergillus chevalieri</name>
    <name type="common">Eurotium chevalieri</name>
    <dbReference type="NCBI Taxonomy" id="182096"/>
    <lineage>
        <taxon>Eukaryota</taxon>
        <taxon>Fungi</taxon>
        <taxon>Dikarya</taxon>
        <taxon>Ascomycota</taxon>
        <taxon>Pezizomycotina</taxon>
        <taxon>Eurotiomycetes</taxon>
        <taxon>Eurotiomycetidae</taxon>
        <taxon>Eurotiales</taxon>
        <taxon>Aspergillaceae</taxon>
        <taxon>Aspergillus</taxon>
        <taxon>Aspergillus subgen. Aspergillus</taxon>
    </lineage>
</organism>
<gene>
    <name evidence="9" type="ORF">ACHE_80512A</name>
</gene>
<evidence type="ECO:0000256" key="1">
    <source>
        <dbReference type="ARBA" id="ARBA00004173"/>
    </source>
</evidence>
<dbReference type="Proteomes" id="UP000637239">
    <property type="component" value="Chromosome 8"/>
</dbReference>
<dbReference type="Gene3D" id="3.40.50.1820">
    <property type="entry name" value="alpha/beta hydrolase"/>
    <property type="match status" value="1"/>
</dbReference>
<accession>A0A7R7ZTL8</accession>
<evidence type="ECO:0000256" key="3">
    <source>
        <dbReference type="ARBA" id="ARBA00004370"/>
    </source>
</evidence>
<dbReference type="GO" id="GO:0005739">
    <property type="term" value="C:mitochondrion"/>
    <property type="evidence" value="ECO:0007669"/>
    <property type="project" value="UniProtKB-SubCell"/>
</dbReference>
<dbReference type="AlphaFoldDB" id="A0A7R7ZTL8"/>
<evidence type="ECO:0000256" key="7">
    <source>
        <dbReference type="SAM" id="MobiDB-lite"/>
    </source>
</evidence>
<reference evidence="9" key="2">
    <citation type="submission" date="2021-02" db="EMBL/GenBank/DDBJ databases">
        <title>Aspergillus chevalieri M1 genome sequence.</title>
        <authorList>
            <person name="Kadooka C."/>
            <person name="Mori K."/>
            <person name="Futagami T."/>
        </authorList>
    </citation>
    <scope>NUCLEOTIDE SEQUENCE</scope>
    <source>
        <strain evidence="9">M1</strain>
    </source>
</reference>
<dbReference type="SUPFAM" id="SSF53474">
    <property type="entry name" value="alpha/beta-Hydrolases"/>
    <property type="match status" value="1"/>
</dbReference>
<reference evidence="9" key="1">
    <citation type="submission" date="2021-01" db="EMBL/GenBank/DDBJ databases">
        <authorList>
            <consortium name="Aspergillus chevalieri M1 genome sequencing consortium"/>
            <person name="Kazuki M."/>
            <person name="Futagami T."/>
        </authorList>
    </citation>
    <scope>NUCLEOTIDE SEQUENCE</scope>
    <source>
        <strain evidence="9">M1</strain>
    </source>
</reference>
<evidence type="ECO:0000256" key="4">
    <source>
        <dbReference type="ARBA" id="ARBA00022824"/>
    </source>
</evidence>
<dbReference type="PANTHER" id="PTHR48182">
    <property type="entry name" value="PROTEIN SERAC1"/>
    <property type="match status" value="1"/>
</dbReference>
<feature type="region of interest" description="Disordered" evidence="7">
    <location>
        <begin position="303"/>
        <end position="323"/>
    </location>
</feature>